<feature type="region of interest" description="Disordered" evidence="7">
    <location>
        <begin position="832"/>
        <end position="856"/>
    </location>
</feature>
<dbReference type="InterPro" id="IPR014030">
    <property type="entry name" value="Ketoacyl_synth_N"/>
</dbReference>
<feature type="region of interest" description="Disordered" evidence="7">
    <location>
        <begin position="1"/>
        <end position="22"/>
    </location>
</feature>
<keyword evidence="1" id="KW-0596">Phosphopantetheine</keyword>
<dbReference type="Gene3D" id="1.10.1200.10">
    <property type="entry name" value="ACP-like"/>
    <property type="match status" value="1"/>
</dbReference>
<dbReference type="PROSITE" id="PS00012">
    <property type="entry name" value="PHOSPHOPANTETHEINE"/>
    <property type="match status" value="1"/>
</dbReference>
<dbReference type="GeneID" id="96285954"/>
<sequence>MVTPTSARPDESDRTEAAASGTGQQIAIIGMACRYPGADSPEAFWRNLADGVGSVTRFPAVPVPGTRADGAVQQYTPARGLLTDPGHFDAGYFGYSPREARLISPQQRLFLECAAQALEDAGQDPARSTATFGIYGGGTDNGYGQILRERRHELPGVTDWDILLGTAPDYQVSRVAYKLGFTGPAITVQTACSTSLVAVHMAVQGLLSGDCDVALAGAAAVHVPDKESQYTPGGIISARGECRTFDAAADGTVGGDGVGIVVLKRLADAQADGDRVLAVLRGTAVNNDGAHRVGYTAPSIEGQTAVIREAQLVAQVDAGTIGYVEAHGTATPVGDPIELSALTEAFRRDTDRTGYCWIGSVKTNIGHTDAAAGAAGLIKTVLALQHRSIPPSLNYEKPNPQFDFDASPFRVVTRLTPWTAGDTPRRAAVSAFGIGGTNTHVILEEAPPRPAPSPAAPHQLLVLSAKTSPALTDMAGRLATRLRDAPPGDLADVAWTLQTGRREHEHRAYAVVRDADDAVRALTEPAAGQLVTSASKASEHREAAFLFTGATGRTLSRSLYDAGAAYRTAVDACFAAAGLTDDVHALLDGRAATGDSALVAAFAHEYALAMTWIRWGIRPASVLATGTGVAVAAAVTKVLQVADAVRLTVEHARRSGPSAGASQHSGGAGDEVLVRDYAELFREAAPGEPRVPLVFAALGRRLTPQEAADPLNWARAALQPDPDLLGRALSALLADPRLVLLDMSADRSLLAAARTRPEHTPSHLLLPEPHGPDADLPADDFAAALGTLGRLWSAGFPVRWRHVHGGAPRVLLPLPTYPFARDRFIVDPVAQADRQQDENPGEPRPHQPVDQPGGGRGKILPTVLRLYAEILGFPEVGPSDDFFELGGDSLIAARLTERIREVYPVDIDVLSVFEAPAPAELAAVIEELLAR</sequence>
<dbReference type="InterPro" id="IPR001227">
    <property type="entry name" value="Ac_transferase_dom_sf"/>
</dbReference>
<dbReference type="InterPro" id="IPR020841">
    <property type="entry name" value="PKS_Beta-ketoAc_synthase_dom"/>
</dbReference>
<dbReference type="Pfam" id="PF02801">
    <property type="entry name" value="Ketoacyl-synt_C"/>
    <property type="match status" value="1"/>
</dbReference>
<evidence type="ECO:0000313" key="11">
    <source>
        <dbReference type="Proteomes" id="UP000431826"/>
    </source>
</evidence>
<dbReference type="InterPro" id="IPR016039">
    <property type="entry name" value="Thiolase-like"/>
</dbReference>
<evidence type="ECO:0000259" key="9">
    <source>
        <dbReference type="PROSITE" id="PS52004"/>
    </source>
</evidence>
<evidence type="ECO:0000256" key="5">
    <source>
        <dbReference type="ARBA" id="ARBA00023268"/>
    </source>
</evidence>
<dbReference type="GO" id="GO:0004312">
    <property type="term" value="F:fatty acid synthase activity"/>
    <property type="evidence" value="ECO:0007669"/>
    <property type="project" value="TreeGrafter"/>
</dbReference>
<dbReference type="InterPro" id="IPR009081">
    <property type="entry name" value="PP-bd_ACP"/>
</dbReference>
<dbReference type="InterPro" id="IPR018201">
    <property type="entry name" value="Ketoacyl_synth_AS"/>
</dbReference>
<dbReference type="SMART" id="SM00823">
    <property type="entry name" value="PKS_PP"/>
    <property type="match status" value="1"/>
</dbReference>
<dbReference type="InterPro" id="IPR014031">
    <property type="entry name" value="Ketoacyl_synth_C"/>
</dbReference>
<keyword evidence="4" id="KW-0045">Antibiotic biosynthesis</keyword>
<dbReference type="PANTHER" id="PTHR43775:SF51">
    <property type="entry name" value="INACTIVE PHENOLPHTHIOCEROL SYNTHESIS POLYKETIDE SYNTHASE TYPE I PKS1-RELATED"/>
    <property type="match status" value="1"/>
</dbReference>
<proteinExistence type="predicted"/>
<dbReference type="InterPro" id="IPR050091">
    <property type="entry name" value="PKS_NRPS_Biosynth_Enz"/>
</dbReference>
<dbReference type="InterPro" id="IPR020806">
    <property type="entry name" value="PKS_PP-bd"/>
</dbReference>
<dbReference type="GO" id="GO:0004315">
    <property type="term" value="F:3-oxoacyl-[acyl-carrier-protein] synthase activity"/>
    <property type="evidence" value="ECO:0007669"/>
    <property type="project" value="InterPro"/>
</dbReference>
<organism evidence="10 11">
    <name type="scientific">Streptomyces tubercidicus</name>
    <dbReference type="NCBI Taxonomy" id="47759"/>
    <lineage>
        <taxon>Bacteria</taxon>
        <taxon>Bacillati</taxon>
        <taxon>Actinomycetota</taxon>
        <taxon>Actinomycetes</taxon>
        <taxon>Kitasatosporales</taxon>
        <taxon>Streptomycetaceae</taxon>
        <taxon>Streptomyces</taxon>
    </lineage>
</organism>
<evidence type="ECO:0000256" key="3">
    <source>
        <dbReference type="ARBA" id="ARBA00022679"/>
    </source>
</evidence>
<dbReference type="InterPro" id="IPR016035">
    <property type="entry name" value="Acyl_Trfase/lysoPLipase"/>
</dbReference>
<keyword evidence="2" id="KW-0597">Phosphoprotein</keyword>
<evidence type="ECO:0000256" key="1">
    <source>
        <dbReference type="ARBA" id="ARBA00022450"/>
    </source>
</evidence>
<name>A0A640V200_9ACTN</name>
<dbReference type="GO" id="GO:0031177">
    <property type="term" value="F:phosphopantetheine binding"/>
    <property type="evidence" value="ECO:0007669"/>
    <property type="project" value="InterPro"/>
</dbReference>
<dbReference type="InterPro" id="IPR036736">
    <property type="entry name" value="ACP-like_sf"/>
</dbReference>
<keyword evidence="11" id="KW-1185">Reference proteome</keyword>
<dbReference type="Pfam" id="PF16197">
    <property type="entry name" value="KAsynt_C_assoc"/>
    <property type="match status" value="1"/>
</dbReference>
<dbReference type="OrthoDB" id="9778690at2"/>
<dbReference type="InterPro" id="IPR014043">
    <property type="entry name" value="Acyl_transferase_dom"/>
</dbReference>
<dbReference type="PROSITE" id="PS50075">
    <property type="entry name" value="CARRIER"/>
    <property type="match status" value="1"/>
</dbReference>
<dbReference type="Gene3D" id="3.40.366.10">
    <property type="entry name" value="Malonyl-Coenzyme A Acyl Carrier Protein, domain 2"/>
    <property type="match status" value="2"/>
</dbReference>
<feature type="compositionally biased region" description="Basic and acidic residues" evidence="7">
    <location>
        <begin position="834"/>
        <end position="847"/>
    </location>
</feature>
<dbReference type="InterPro" id="IPR006162">
    <property type="entry name" value="Ppantetheine_attach_site"/>
</dbReference>
<reference evidence="10 11" key="1">
    <citation type="submission" date="2019-12" db="EMBL/GenBank/DDBJ databases">
        <title>Whole genome shotgun sequence of Streptomyces tubercidicus NBRC 13090.</title>
        <authorList>
            <person name="Ichikawa N."/>
            <person name="Kimura A."/>
            <person name="Kitahashi Y."/>
            <person name="Komaki H."/>
            <person name="Tamura T."/>
        </authorList>
    </citation>
    <scope>NUCLEOTIDE SEQUENCE [LARGE SCALE GENOMIC DNA]</scope>
    <source>
        <strain evidence="10 11">NBRC 13090</strain>
    </source>
</reference>
<accession>A0A640V200</accession>
<dbReference type="Gene3D" id="3.30.70.3290">
    <property type="match status" value="2"/>
</dbReference>
<dbReference type="SUPFAM" id="SSF47336">
    <property type="entry name" value="ACP-like"/>
    <property type="match status" value="1"/>
</dbReference>
<keyword evidence="6" id="KW-0012">Acyltransferase</keyword>
<dbReference type="InterPro" id="IPR032821">
    <property type="entry name" value="PKS_assoc"/>
</dbReference>
<dbReference type="GO" id="GO:0017000">
    <property type="term" value="P:antibiotic biosynthetic process"/>
    <property type="evidence" value="ECO:0007669"/>
    <property type="project" value="UniProtKB-KW"/>
</dbReference>
<dbReference type="RefSeq" id="WP_159746347.1">
    <property type="nucleotide sequence ID" value="NZ_BLIR01000001.1"/>
</dbReference>
<dbReference type="Gene3D" id="3.40.47.10">
    <property type="match status" value="1"/>
</dbReference>
<dbReference type="EMBL" id="BLIR01000001">
    <property type="protein sequence ID" value="GFE40196.1"/>
    <property type="molecule type" value="Genomic_DNA"/>
</dbReference>
<gene>
    <name evidence="10" type="ORF">Stube_48690</name>
</gene>
<dbReference type="SUPFAM" id="SSF53901">
    <property type="entry name" value="Thiolase-like"/>
    <property type="match status" value="1"/>
</dbReference>
<evidence type="ECO:0008006" key="12">
    <source>
        <dbReference type="Google" id="ProtNLM"/>
    </source>
</evidence>
<feature type="domain" description="Ketosynthase family 3 (KS3)" evidence="9">
    <location>
        <begin position="23"/>
        <end position="445"/>
    </location>
</feature>
<dbReference type="CDD" id="cd00833">
    <property type="entry name" value="PKS"/>
    <property type="match status" value="1"/>
</dbReference>
<dbReference type="PANTHER" id="PTHR43775">
    <property type="entry name" value="FATTY ACID SYNTHASE"/>
    <property type="match status" value="1"/>
</dbReference>
<keyword evidence="5" id="KW-0511">Multifunctional enzyme</keyword>
<dbReference type="PROSITE" id="PS00606">
    <property type="entry name" value="KS3_1"/>
    <property type="match status" value="1"/>
</dbReference>
<evidence type="ECO:0000256" key="2">
    <source>
        <dbReference type="ARBA" id="ARBA00022553"/>
    </source>
</evidence>
<dbReference type="Proteomes" id="UP000431826">
    <property type="component" value="Unassembled WGS sequence"/>
</dbReference>
<evidence type="ECO:0000313" key="10">
    <source>
        <dbReference type="EMBL" id="GFE40196.1"/>
    </source>
</evidence>
<dbReference type="SUPFAM" id="SSF52151">
    <property type="entry name" value="FabD/lysophospholipase-like"/>
    <property type="match status" value="1"/>
</dbReference>
<comment type="caution">
    <text evidence="10">The sequence shown here is derived from an EMBL/GenBank/DDBJ whole genome shotgun (WGS) entry which is preliminary data.</text>
</comment>
<dbReference type="SMART" id="SM00825">
    <property type="entry name" value="PKS_KS"/>
    <property type="match status" value="1"/>
</dbReference>
<evidence type="ECO:0000256" key="4">
    <source>
        <dbReference type="ARBA" id="ARBA00023194"/>
    </source>
</evidence>
<dbReference type="GO" id="GO:0006633">
    <property type="term" value="P:fatty acid biosynthetic process"/>
    <property type="evidence" value="ECO:0007669"/>
    <property type="project" value="InterPro"/>
</dbReference>
<dbReference type="Pfam" id="PF00550">
    <property type="entry name" value="PP-binding"/>
    <property type="match status" value="1"/>
</dbReference>
<dbReference type="AlphaFoldDB" id="A0A640V200"/>
<keyword evidence="3" id="KW-0808">Transferase</keyword>
<dbReference type="PROSITE" id="PS52004">
    <property type="entry name" value="KS3_2"/>
    <property type="match status" value="1"/>
</dbReference>
<dbReference type="Pfam" id="PF00109">
    <property type="entry name" value="ketoacyl-synt"/>
    <property type="match status" value="1"/>
</dbReference>
<feature type="domain" description="Carrier" evidence="8">
    <location>
        <begin position="854"/>
        <end position="929"/>
    </location>
</feature>
<evidence type="ECO:0000256" key="7">
    <source>
        <dbReference type="SAM" id="MobiDB-lite"/>
    </source>
</evidence>
<dbReference type="SMART" id="SM00827">
    <property type="entry name" value="PKS_AT"/>
    <property type="match status" value="1"/>
</dbReference>
<evidence type="ECO:0000256" key="6">
    <source>
        <dbReference type="ARBA" id="ARBA00023315"/>
    </source>
</evidence>
<protein>
    <recommendedName>
        <fullName evidence="12">Carrier domain-containing protein</fullName>
    </recommendedName>
</protein>
<evidence type="ECO:0000259" key="8">
    <source>
        <dbReference type="PROSITE" id="PS50075"/>
    </source>
</evidence>